<comment type="domain">
    <text evidence="12">The J domain is necessary and sufficient to stimulate DnaK ATPase activity. Zinc center 1 plays an important role in the autonomous, DnaK-independent chaperone activity of DnaJ. Zinc center 2 is essential for interaction with DnaK and for DnaJ activity.</text>
</comment>
<dbReference type="PANTHER" id="PTHR43096:SF48">
    <property type="entry name" value="CHAPERONE PROTEIN DNAJ"/>
    <property type="match status" value="1"/>
</dbReference>
<keyword evidence="1 12" id="KW-0963">Cytoplasm</keyword>
<keyword evidence="7 12" id="KW-0346">Stress response</keyword>
<evidence type="ECO:0000313" key="17">
    <source>
        <dbReference type="Proteomes" id="UP001241110"/>
    </source>
</evidence>
<keyword evidence="2 12" id="KW-0235">DNA replication</keyword>
<evidence type="ECO:0000256" key="3">
    <source>
        <dbReference type="ARBA" id="ARBA00022723"/>
    </source>
</evidence>
<dbReference type="InterPro" id="IPR036869">
    <property type="entry name" value="J_dom_sf"/>
</dbReference>
<evidence type="ECO:0000256" key="1">
    <source>
        <dbReference type="ARBA" id="ARBA00022490"/>
    </source>
</evidence>
<keyword evidence="8 12" id="KW-0143">Chaperone</keyword>
<comment type="subunit">
    <text evidence="12">Homodimer.</text>
</comment>
<dbReference type="Pfam" id="PF01556">
    <property type="entry name" value="DnaJ_C"/>
    <property type="match status" value="1"/>
</dbReference>
<evidence type="ECO:0000313" key="16">
    <source>
        <dbReference type="EMBL" id="MDJ1484529.1"/>
    </source>
</evidence>
<dbReference type="AlphaFoldDB" id="A0AAE3U8Z2"/>
<dbReference type="GO" id="GO:0006260">
    <property type="term" value="P:DNA replication"/>
    <property type="evidence" value="ECO:0007669"/>
    <property type="project" value="UniProtKB-KW"/>
</dbReference>
<dbReference type="RefSeq" id="WP_313985962.1">
    <property type="nucleotide sequence ID" value="NZ_JASJOS010000015.1"/>
</dbReference>
<comment type="caution">
    <text evidence="16">The sequence shown here is derived from an EMBL/GenBank/DDBJ whole genome shotgun (WGS) entry which is preliminary data.</text>
</comment>
<dbReference type="Gene3D" id="1.10.287.110">
    <property type="entry name" value="DnaJ domain"/>
    <property type="match status" value="1"/>
</dbReference>
<dbReference type="CDD" id="cd10719">
    <property type="entry name" value="DnaJ_zf"/>
    <property type="match status" value="1"/>
</dbReference>
<dbReference type="InterPro" id="IPR036410">
    <property type="entry name" value="HSP_DnaJ_Cys-rich_dom_sf"/>
</dbReference>
<dbReference type="SUPFAM" id="SSF46565">
    <property type="entry name" value="Chaperone J-domain"/>
    <property type="match status" value="1"/>
</dbReference>
<dbReference type="SMART" id="SM00271">
    <property type="entry name" value="DnaJ"/>
    <property type="match status" value="1"/>
</dbReference>
<dbReference type="PRINTS" id="PR00625">
    <property type="entry name" value="JDOMAIN"/>
</dbReference>
<dbReference type="GO" id="GO:0016491">
    <property type="term" value="F:oxidoreductase activity"/>
    <property type="evidence" value="ECO:0007669"/>
    <property type="project" value="UniProtKB-KW"/>
</dbReference>
<evidence type="ECO:0000256" key="12">
    <source>
        <dbReference type="HAMAP-Rule" id="MF_01152"/>
    </source>
</evidence>
<feature type="domain" description="J" evidence="14">
    <location>
        <begin position="5"/>
        <end position="70"/>
    </location>
</feature>
<dbReference type="InterPro" id="IPR008971">
    <property type="entry name" value="HSP40/DnaJ_pept-bd"/>
</dbReference>
<evidence type="ECO:0000259" key="15">
    <source>
        <dbReference type="PROSITE" id="PS51188"/>
    </source>
</evidence>
<keyword evidence="3 12" id="KW-0479">Metal-binding</keyword>
<evidence type="ECO:0000256" key="4">
    <source>
        <dbReference type="ARBA" id="ARBA00022737"/>
    </source>
</evidence>
<feature type="binding site" evidence="12">
    <location>
        <position position="168"/>
    </location>
    <ligand>
        <name>Zn(2+)</name>
        <dbReference type="ChEBI" id="CHEBI:29105"/>
        <label>2</label>
    </ligand>
</feature>
<dbReference type="InterPro" id="IPR001623">
    <property type="entry name" value="DnaJ_domain"/>
</dbReference>
<feature type="binding site" evidence="12">
    <location>
        <position position="151"/>
    </location>
    <ligand>
        <name>Zn(2+)</name>
        <dbReference type="ChEBI" id="CHEBI:29105"/>
        <label>1</label>
    </ligand>
</feature>
<dbReference type="InterPro" id="IPR001305">
    <property type="entry name" value="HSP_DnaJ_Cys-rich_dom"/>
</dbReference>
<evidence type="ECO:0000259" key="14">
    <source>
        <dbReference type="PROSITE" id="PS50076"/>
    </source>
</evidence>
<dbReference type="GO" id="GO:0005524">
    <property type="term" value="F:ATP binding"/>
    <property type="evidence" value="ECO:0007669"/>
    <property type="project" value="InterPro"/>
</dbReference>
<evidence type="ECO:0000256" key="10">
    <source>
        <dbReference type="ARBA" id="ARBA00061004"/>
    </source>
</evidence>
<feature type="binding site" evidence="12">
    <location>
        <position position="194"/>
    </location>
    <ligand>
        <name>Zn(2+)</name>
        <dbReference type="ChEBI" id="CHEBI:29105"/>
        <label>2</label>
    </ligand>
</feature>
<evidence type="ECO:0000256" key="13">
    <source>
        <dbReference type="PROSITE-ProRule" id="PRU00546"/>
    </source>
</evidence>
<dbReference type="HAMAP" id="MF_01152">
    <property type="entry name" value="DnaJ"/>
    <property type="match status" value="1"/>
</dbReference>
<dbReference type="GO" id="GO:0051082">
    <property type="term" value="F:unfolded protein binding"/>
    <property type="evidence" value="ECO:0007669"/>
    <property type="project" value="UniProtKB-UniRule"/>
</dbReference>
<dbReference type="GO" id="GO:0042026">
    <property type="term" value="P:protein refolding"/>
    <property type="evidence" value="ECO:0007669"/>
    <property type="project" value="TreeGrafter"/>
</dbReference>
<proteinExistence type="inferred from homology"/>
<feature type="repeat" description="CXXCXGXG motif" evidence="12">
    <location>
        <begin position="168"/>
        <end position="175"/>
    </location>
</feature>
<dbReference type="InterPro" id="IPR002939">
    <property type="entry name" value="DnaJ_C"/>
</dbReference>
<accession>A0AAE3U8Z2</accession>
<keyword evidence="6 12" id="KW-0862">Zinc</keyword>
<feature type="zinc finger region" description="CR-type" evidence="13">
    <location>
        <begin position="138"/>
        <end position="220"/>
    </location>
</feature>
<dbReference type="CDD" id="cd06257">
    <property type="entry name" value="DnaJ"/>
    <property type="match status" value="1"/>
</dbReference>
<dbReference type="Gene3D" id="2.10.230.10">
    <property type="entry name" value="Heat shock protein DnaJ, cysteine-rich domain"/>
    <property type="match status" value="1"/>
</dbReference>
<feature type="binding site" evidence="12">
    <location>
        <position position="197"/>
    </location>
    <ligand>
        <name>Zn(2+)</name>
        <dbReference type="ChEBI" id="CHEBI:29105"/>
        <label>2</label>
    </ligand>
</feature>
<comment type="subcellular location">
    <subcellularLocation>
        <location evidence="12">Cytoplasm</location>
    </subcellularLocation>
</comment>
<feature type="binding site" evidence="12">
    <location>
        <position position="211"/>
    </location>
    <ligand>
        <name>Zn(2+)</name>
        <dbReference type="ChEBI" id="CHEBI:29105"/>
        <label>1</label>
    </ligand>
</feature>
<dbReference type="PANTHER" id="PTHR43096">
    <property type="entry name" value="DNAJ HOMOLOG 1, MITOCHONDRIAL-RELATED"/>
    <property type="match status" value="1"/>
</dbReference>
<feature type="repeat" description="CXXCXGXG motif" evidence="12">
    <location>
        <begin position="151"/>
        <end position="158"/>
    </location>
</feature>
<feature type="binding site" evidence="12">
    <location>
        <position position="154"/>
    </location>
    <ligand>
        <name>Zn(2+)</name>
        <dbReference type="ChEBI" id="CHEBI:29105"/>
        <label>1</label>
    </ligand>
</feature>
<reference evidence="16" key="1">
    <citation type="submission" date="2023-05" db="EMBL/GenBank/DDBJ databases">
        <authorList>
            <person name="Zhang X."/>
        </authorList>
    </citation>
    <scope>NUCLEOTIDE SEQUENCE</scope>
    <source>
        <strain evidence="16">YF14B1</strain>
    </source>
</reference>
<evidence type="ECO:0000256" key="11">
    <source>
        <dbReference type="ARBA" id="ARBA00067609"/>
    </source>
</evidence>
<comment type="similarity">
    <text evidence="10 12">Belongs to the DnaJ family.</text>
</comment>
<feature type="repeat" description="CXXCXGXG motif" evidence="12">
    <location>
        <begin position="194"/>
        <end position="201"/>
    </location>
</feature>
<keyword evidence="4 12" id="KW-0677">Repeat</keyword>
<keyword evidence="16" id="KW-0560">Oxidoreductase</keyword>
<feature type="repeat" description="CXXCXGXG motif" evidence="12">
    <location>
        <begin position="208"/>
        <end position="215"/>
    </location>
</feature>
<evidence type="ECO:0000256" key="6">
    <source>
        <dbReference type="ARBA" id="ARBA00022833"/>
    </source>
</evidence>
<feature type="binding site" evidence="12">
    <location>
        <position position="171"/>
    </location>
    <ligand>
        <name>Zn(2+)</name>
        <dbReference type="ChEBI" id="CHEBI:29105"/>
        <label>2</label>
    </ligand>
</feature>
<dbReference type="FunFam" id="1.10.287.110:FF:000034">
    <property type="entry name" value="Chaperone protein DnaJ"/>
    <property type="match status" value="1"/>
</dbReference>
<evidence type="ECO:0000256" key="5">
    <source>
        <dbReference type="ARBA" id="ARBA00022771"/>
    </source>
</evidence>
<dbReference type="SUPFAM" id="SSF49493">
    <property type="entry name" value="HSP40/DnaJ peptide-binding domain"/>
    <property type="match status" value="2"/>
</dbReference>
<dbReference type="PROSITE" id="PS50076">
    <property type="entry name" value="DNAJ_2"/>
    <property type="match status" value="1"/>
</dbReference>
<comment type="cofactor">
    <cofactor evidence="12">
        <name>Zn(2+)</name>
        <dbReference type="ChEBI" id="CHEBI:29105"/>
    </cofactor>
    <text evidence="12">Binds 2 Zn(2+) ions per monomer.</text>
</comment>
<dbReference type="PROSITE" id="PS00636">
    <property type="entry name" value="DNAJ_1"/>
    <property type="match status" value="1"/>
</dbReference>
<dbReference type="FunFam" id="2.10.230.10:FF:000002">
    <property type="entry name" value="Molecular chaperone DnaJ"/>
    <property type="match status" value="1"/>
</dbReference>
<dbReference type="GO" id="GO:0031072">
    <property type="term" value="F:heat shock protein binding"/>
    <property type="evidence" value="ECO:0007669"/>
    <property type="project" value="InterPro"/>
</dbReference>
<dbReference type="FunFam" id="2.60.260.20:FF:000005">
    <property type="entry name" value="Chaperone protein dnaJ 1, mitochondrial"/>
    <property type="match status" value="1"/>
</dbReference>
<protein>
    <recommendedName>
        <fullName evidence="11 12">Chaperone protein DnaJ</fullName>
    </recommendedName>
</protein>
<comment type="function">
    <text evidence="9 12">Participates actively in the response to hyperosmotic and heat shock by preventing the aggregation of stress-denatured proteins and by disaggregating proteins, also in an autonomous, DnaK-independent fashion. Unfolded proteins bind initially to DnaJ; upon interaction with the DnaJ-bound protein, DnaK hydrolyzes its bound ATP, resulting in the formation of a stable complex. GrpE releases ADP from DnaK; ATP binding to DnaK triggers the release of the substrate protein, thus completing the reaction cycle. Several rounds of ATP-dependent interactions between DnaJ, DnaK and GrpE are required for fully efficient folding. Also involved, together with DnaK and GrpE, in the DNA replication of plasmids through activation of initiation proteins.</text>
</comment>
<dbReference type="EMBL" id="JASJOS010000015">
    <property type="protein sequence ID" value="MDJ1484529.1"/>
    <property type="molecule type" value="Genomic_DNA"/>
</dbReference>
<dbReference type="GO" id="GO:0008270">
    <property type="term" value="F:zinc ion binding"/>
    <property type="evidence" value="ECO:0007669"/>
    <property type="project" value="UniProtKB-UniRule"/>
</dbReference>
<name>A0AAE3U8Z2_9BACT</name>
<dbReference type="GO" id="GO:0005737">
    <property type="term" value="C:cytoplasm"/>
    <property type="evidence" value="ECO:0007669"/>
    <property type="project" value="UniProtKB-SubCell"/>
</dbReference>
<dbReference type="InterPro" id="IPR018253">
    <property type="entry name" value="DnaJ_domain_CS"/>
</dbReference>
<keyword evidence="5 12" id="KW-0863">Zinc-finger</keyword>
<feature type="binding site" evidence="12">
    <location>
        <position position="208"/>
    </location>
    <ligand>
        <name>Zn(2+)</name>
        <dbReference type="ChEBI" id="CHEBI:29105"/>
        <label>1</label>
    </ligand>
</feature>
<dbReference type="CDD" id="cd10747">
    <property type="entry name" value="DnaJ_C"/>
    <property type="match status" value="1"/>
</dbReference>
<dbReference type="SUPFAM" id="SSF57938">
    <property type="entry name" value="DnaJ/Hsp40 cysteine-rich domain"/>
    <property type="match status" value="1"/>
</dbReference>
<dbReference type="InterPro" id="IPR012724">
    <property type="entry name" value="DnaJ"/>
</dbReference>
<evidence type="ECO:0000256" key="9">
    <source>
        <dbReference type="ARBA" id="ARBA00053423"/>
    </source>
</evidence>
<feature type="domain" description="CR-type" evidence="15">
    <location>
        <begin position="138"/>
        <end position="220"/>
    </location>
</feature>
<evidence type="ECO:0000256" key="2">
    <source>
        <dbReference type="ARBA" id="ARBA00022705"/>
    </source>
</evidence>
<dbReference type="NCBIfam" id="NF008035">
    <property type="entry name" value="PRK10767.1"/>
    <property type="match status" value="1"/>
</dbReference>
<dbReference type="Gene3D" id="2.60.260.20">
    <property type="entry name" value="Urease metallochaperone UreE, N-terminal domain"/>
    <property type="match status" value="2"/>
</dbReference>
<organism evidence="16 17">
    <name type="scientific">Xanthocytophaga flava</name>
    <dbReference type="NCBI Taxonomy" id="3048013"/>
    <lineage>
        <taxon>Bacteria</taxon>
        <taxon>Pseudomonadati</taxon>
        <taxon>Bacteroidota</taxon>
        <taxon>Cytophagia</taxon>
        <taxon>Cytophagales</taxon>
        <taxon>Rhodocytophagaceae</taxon>
        <taxon>Xanthocytophaga</taxon>
    </lineage>
</organism>
<dbReference type="NCBIfam" id="TIGR02349">
    <property type="entry name" value="DnaJ_bact"/>
    <property type="match status" value="1"/>
</dbReference>
<dbReference type="Proteomes" id="UP001241110">
    <property type="component" value="Unassembled WGS sequence"/>
</dbReference>
<evidence type="ECO:0000256" key="8">
    <source>
        <dbReference type="ARBA" id="ARBA00023186"/>
    </source>
</evidence>
<sequence>MTKRDYYDILGVSKTSSEEEIKKAYRKLAIKYHPDKNPDDPSAEDKFKEAAEAYEVLSDAQKRQRYDQFGHQGVNGGGGFNGGGFSDVNDIFSRFGDIFGDSPFGDFFGGSGRGGKRVRKGDSLRIKLKLNLEEVANGIEKKIKVKRYTSCTTCGGNGAKGGTALKTCSTCQGSGQVRRAVNTMLGQMISTSTCPTCNGEGSIVSDRCEVCHGEGRQLTEETISVRIPAGVADGMQLNMAGKGNVPPRGGVAGDLLILIEEEDNELLKRDGDNVVFDLYVNFADAALGTSVEVPTIEGKVKIKIDAGTQSGKILRLKDKGIRSINGYGRGDQLIYVNVWTPQQLSREESEILEKFRTAQNFQPRPSKNEKGFFDRMKEFFQ</sequence>
<dbReference type="Pfam" id="PF00226">
    <property type="entry name" value="DnaJ"/>
    <property type="match status" value="1"/>
</dbReference>
<gene>
    <name evidence="12 16" type="primary">dnaJ</name>
    <name evidence="16" type="ORF">QNI16_28785</name>
</gene>
<evidence type="ECO:0000256" key="7">
    <source>
        <dbReference type="ARBA" id="ARBA00023016"/>
    </source>
</evidence>
<dbReference type="PROSITE" id="PS51188">
    <property type="entry name" value="ZF_CR"/>
    <property type="match status" value="1"/>
</dbReference>
<dbReference type="Pfam" id="PF00684">
    <property type="entry name" value="DnaJ_CXXCXGXG"/>
    <property type="match status" value="1"/>
</dbReference>
<dbReference type="GO" id="GO:0009408">
    <property type="term" value="P:response to heat"/>
    <property type="evidence" value="ECO:0007669"/>
    <property type="project" value="InterPro"/>
</dbReference>